<dbReference type="GeneID" id="62207544"/>
<dbReference type="RefSeq" id="XP_038783168.1">
    <property type="nucleotide sequence ID" value="XM_038934366.1"/>
</dbReference>
<dbReference type="EMBL" id="JAAABM010000015">
    <property type="protein sequence ID" value="KAF7672818.1"/>
    <property type="molecule type" value="Genomic_DNA"/>
</dbReference>
<name>A0A8H7AY36_9PLEO</name>
<evidence type="ECO:0000313" key="2">
    <source>
        <dbReference type="EMBL" id="KAF7672818.1"/>
    </source>
</evidence>
<dbReference type="Proteomes" id="UP000596902">
    <property type="component" value="Unassembled WGS sequence"/>
</dbReference>
<organism evidence="2 3">
    <name type="scientific">Alternaria burnsii</name>
    <dbReference type="NCBI Taxonomy" id="1187904"/>
    <lineage>
        <taxon>Eukaryota</taxon>
        <taxon>Fungi</taxon>
        <taxon>Dikarya</taxon>
        <taxon>Ascomycota</taxon>
        <taxon>Pezizomycotina</taxon>
        <taxon>Dothideomycetes</taxon>
        <taxon>Pleosporomycetidae</taxon>
        <taxon>Pleosporales</taxon>
        <taxon>Pleosporineae</taxon>
        <taxon>Pleosporaceae</taxon>
        <taxon>Alternaria</taxon>
        <taxon>Alternaria sect. Alternaria</taxon>
    </lineage>
</organism>
<reference evidence="2" key="1">
    <citation type="submission" date="2020-01" db="EMBL/GenBank/DDBJ databases">
        <authorList>
            <person name="Feng Z.H.Z."/>
        </authorList>
    </citation>
    <scope>NUCLEOTIDE SEQUENCE</scope>
    <source>
        <strain evidence="2">CBS107.38</strain>
    </source>
</reference>
<proteinExistence type="predicted"/>
<gene>
    <name evidence="2" type="ORF">GT037_009319</name>
</gene>
<comment type="caution">
    <text evidence="2">The sequence shown here is derived from an EMBL/GenBank/DDBJ whole genome shotgun (WGS) entry which is preliminary data.</text>
</comment>
<sequence>MAPRGFAKSCAKRSARIPLTYGTTSTQQLCARHLDDRVVTFAVVVRIVRLFLFRSPFVRTNLNHDRASLLSFSPQPTHQPNIYHQLRKIDSVLPRRANSKFLAPLTCDSRSAAPYSTSLDKASSVSEGHLHRTQPVCRTPPQNL</sequence>
<feature type="region of interest" description="Disordered" evidence="1">
    <location>
        <begin position="118"/>
        <end position="144"/>
    </location>
</feature>
<reference evidence="2" key="2">
    <citation type="submission" date="2020-08" db="EMBL/GenBank/DDBJ databases">
        <title>Draft Genome Sequence of Cumin Blight Pathogen Alternaria burnsii.</title>
        <authorList>
            <person name="Feng Z."/>
        </authorList>
    </citation>
    <scope>NUCLEOTIDE SEQUENCE</scope>
    <source>
        <strain evidence="2">CBS107.38</strain>
    </source>
</reference>
<evidence type="ECO:0000313" key="3">
    <source>
        <dbReference type="Proteomes" id="UP000596902"/>
    </source>
</evidence>
<evidence type="ECO:0000256" key="1">
    <source>
        <dbReference type="SAM" id="MobiDB-lite"/>
    </source>
</evidence>
<protein>
    <submittedName>
        <fullName evidence="2">Uncharacterized protein</fullName>
    </submittedName>
</protein>
<dbReference type="AlphaFoldDB" id="A0A8H7AY36"/>
<accession>A0A8H7AY36</accession>
<keyword evidence="3" id="KW-1185">Reference proteome</keyword>